<dbReference type="PANTHER" id="PTHR45946">
    <property type="entry name" value="HOMEOBOX PROTEIN ROUGH-RELATED"/>
    <property type="match status" value="1"/>
</dbReference>
<feature type="region of interest" description="Disordered" evidence="8">
    <location>
        <begin position="216"/>
        <end position="247"/>
    </location>
</feature>
<dbReference type="PROSITE" id="PS50071">
    <property type="entry name" value="HOMEOBOX_2"/>
    <property type="match status" value="1"/>
</dbReference>
<organism evidence="10 11">
    <name type="scientific">Ditylenchus destructor</name>
    <dbReference type="NCBI Taxonomy" id="166010"/>
    <lineage>
        <taxon>Eukaryota</taxon>
        <taxon>Metazoa</taxon>
        <taxon>Ecdysozoa</taxon>
        <taxon>Nematoda</taxon>
        <taxon>Chromadorea</taxon>
        <taxon>Rhabditida</taxon>
        <taxon>Tylenchina</taxon>
        <taxon>Tylenchomorpha</taxon>
        <taxon>Sphaerularioidea</taxon>
        <taxon>Anguinidae</taxon>
        <taxon>Anguininae</taxon>
        <taxon>Ditylenchus</taxon>
    </lineage>
</organism>
<feature type="region of interest" description="Disordered" evidence="8">
    <location>
        <begin position="358"/>
        <end position="391"/>
    </location>
</feature>
<dbReference type="GO" id="GO:0000978">
    <property type="term" value="F:RNA polymerase II cis-regulatory region sequence-specific DNA binding"/>
    <property type="evidence" value="ECO:0007669"/>
    <property type="project" value="TreeGrafter"/>
</dbReference>
<dbReference type="InterPro" id="IPR020479">
    <property type="entry name" value="HD_metazoa"/>
</dbReference>
<evidence type="ECO:0000256" key="2">
    <source>
        <dbReference type="ARBA" id="ARBA00022473"/>
    </source>
</evidence>
<dbReference type="CDD" id="cd00086">
    <property type="entry name" value="homeodomain"/>
    <property type="match status" value="1"/>
</dbReference>
<dbReference type="InterPro" id="IPR017970">
    <property type="entry name" value="Homeobox_CS"/>
</dbReference>
<dbReference type="Proteomes" id="UP001201812">
    <property type="component" value="Unassembled WGS sequence"/>
</dbReference>
<dbReference type="AlphaFoldDB" id="A0AAD4NGT2"/>
<gene>
    <name evidence="10" type="ORF">DdX_01432</name>
</gene>
<feature type="domain" description="Homeobox" evidence="9">
    <location>
        <begin position="241"/>
        <end position="301"/>
    </location>
</feature>
<dbReference type="SMART" id="SM00389">
    <property type="entry name" value="HOX"/>
    <property type="match status" value="1"/>
</dbReference>
<evidence type="ECO:0000256" key="6">
    <source>
        <dbReference type="PROSITE-ProRule" id="PRU00108"/>
    </source>
</evidence>
<proteinExistence type="predicted"/>
<dbReference type="GO" id="GO:0005634">
    <property type="term" value="C:nucleus"/>
    <property type="evidence" value="ECO:0007669"/>
    <property type="project" value="UniProtKB-SubCell"/>
</dbReference>
<evidence type="ECO:0000313" key="10">
    <source>
        <dbReference type="EMBL" id="KAI1729206.1"/>
    </source>
</evidence>
<dbReference type="InterPro" id="IPR009057">
    <property type="entry name" value="Homeodomain-like_sf"/>
</dbReference>
<dbReference type="InterPro" id="IPR046327">
    <property type="entry name" value="HXA1/B1/D1"/>
</dbReference>
<feature type="DNA-binding region" description="Homeobox" evidence="6">
    <location>
        <begin position="243"/>
        <end position="302"/>
    </location>
</feature>
<keyword evidence="3 6" id="KW-0238">DNA-binding</keyword>
<dbReference type="Gene3D" id="1.10.10.60">
    <property type="entry name" value="Homeodomain-like"/>
    <property type="match status" value="1"/>
</dbReference>
<evidence type="ECO:0000259" key="9">
    <source>
        <dbReference type="PROSITE" id="PS50071"/>
    </source>
</evidence>
<dbReference type="PROSITE" id="PS00027">
    <property type="entry name" value="HOMEOBOX_1"/>
    <property type="match status" value="1"/>
</dbReference>
<dbReference type="GO" id="GO:0000981">
    <property type="term" value="F:DNA-binding transcription factor activity, RNA polymerase II-specific"/>
    <property type="evidence" value="ECO:0007669"/>
    <property type="project" value="InterPro"/>
</dbReference>
<dbReference type="EMBL" id="JAKKPZ010000001">
    <property type="protein sequence ID" value="KAI1729206.1"/>
    <property type="molecule type" value="Genomic_DNA"/>
</dbReference>
<dbReference type="Pfam" id="PF00046">
    <property type="entry name" value="Homeodomain"/>
    <property type="match status" value="1"/>
</dbReference>
<comment type="subcellular location">
    <subcellularLocation>
        <location evidence="1 6 7">Nucleus</location>
    </subcellularLocation>
</comment>
<evidence type="ECO:0000256" key="1">
    <source>
        <dbReference type="ARBA" id="ARBA00004123"/>
    </source>
</evidence>
<dbReference type="PANTHER" id="PTHR45946:SF4">
    <property type="entry name" value="HOMEOBOX PROTEIN ROUGH-RELATED"/>
    <property type="match status" value="1"/>
</dbReference>
<feature type="compositionally biased region" description="Polar residues" evidence="8">
    <location>
        <begin position="358"/>
        <end position="379"/>
    </location>
</feature>
<dbReference type="SUPFAM" id="SSF46689">
    <property type="entry name" value="Homeodomain-like"/>
    <property type="match status" value="1"/>
</dbReference>
<keyword evidence="11" id="KW-1185">Reference proteome</keyword>
<accession>A0AAD4NGT2</accession>
<keyword evidence="2" id="KW-0217">Developmental protein</keyword>
<sequence length="391" mass="43041">MSCAADSAQYNMTNTSRIHHHNSNAVQYHPAAYSHAPLHNATEPLYIPLMNLPAMSAGDGSQWASMQNVTSLYGGGAAHVDPAIAAGCNSQQAHQQPTCSSLALPQAMTTYAGTGHHPSPLHATDCSSLLLSATNSGSYTVHHQQPATDWAPSNSDIVCNREELSNSMHYSNTSATPQRYINETSPKENKSADATRDNAQNQHQYKWMQVKRVIAKPSSAQTQTTPKQRKITPDLATESAANSNTNRTNFNYQQLTELEKEFYTHNYLNKTRRSEIAKMLQLNETQVKIWFQNRRMKQKKMQKEKDFLAKSNAKTHLSQQTAHINNRLPNVSTVDSKLVCDMKVETFGQINGSEAKWTSNTSTGSLSDGASSTTSQTPSPKLGLADSLCKL</sequence>
<comment type="caution">
    <text evidence="10">The sequence shown here is derived from an EMBL/GenBank/DDBJ whole genome shotgun (WGS) entry which is preliminary data.</text>
</comment>
<reference evidence="10" key="1">
    <citation type="submission" date="2022-01" db="EMBL/GenBank/DDBJ databases">
        <title>Genome Sequence Resource for Two Populations of Ditylenchus destructor, the Migratory Endoparasitic Phytonematode.</title>
        <authorList>
            <person name="Zhang H."/>
            <person name="Lin R."/>
            <person name="Xie B."/>
        </authorList>
    </citation>
    <scope>NUCLEOTIDE SEQUENCE</scope>
    <source>
        <strain evidence="10">BazhouSP</strain>
    </source>
</reference>
<protein>
    <submittedName>
        <fullName evidence="10">Homeobox domain-containing protein</fullName>
    </submittedName>
</protein>
<evidence type="ECO:0000256" key="4">
    <source>
        <dbReference type="ARBA" id="ARBA00023155"/>
    </source>
</evidence>
<keyword evidence="4 6" id="KW-0371">Homeobox</keyword>
<evidence type="ECO:0000256" key="3">
    <source>
        <dbReference type="ARBA" id="ARBA00023125"/>
    </source>
</evidence>
<name>A0AAD4NGT2_9BILA</name>
<dbReference type="InterPro" id="IPR001356">
    <property type="entry name" value="HD"/>
</dbReference>
<evidence type="ECO:0000256" key="5">
    <source>
        <dbReference type="ARBA" id="ARBA00023242"/>
    </source>
</evidence>
<keyword evidence="5 6" id="KW-0539">Nucleus</keyword>
<evidence type="ECO:0000313" key="11">
    <source>
        <dbReference type="Proteomes" id="UP001201812"/>
    </source>
</evidence>
<evidence type="ECO:0000256" key="8">
    <source>
        <dbReference type="SAM" id="MobiDB-lite"/>
    </source>
</evidence>
<dbReference type="PRINTS" id="PR00024">
    <property type="entry name" value="HOMEOBOX"/>
</dbReference>
<evidence type="ECO:0000256" key="7">
    <source>
        <dbReference type="RuleBase" id="RU000682"/>
    </source>
</evidence>